<comment type="caution">
    <text evidence="8">The sequence shown here is derived from an EMBL/GenBank/DDBJ whole genome shotgun (WGS) entry which is preliminary data.</text>
</comment>
<feature type="transmembrane region" description="Helical" evidence="6">
    <location>
        <begin position="119"/>
        <end position="140"/>
    </location>
</feature>
<name>A0A2N6SY42_9CORY</name>
<dbReference type="InterPro" id="IPR010432">
    <property type="entry name" value="RDD"/>
</dbReference>
<evidence type="ECO:0000313" key="9">
    <source>
        <dbReference type="Proteomes" id="UP000235363"/>
    </source>
</evidence>
<dbReference type="AlphaFoldDB" id="A0A2N6SY42"/>
<comment type="subcellular location">
    <subcellularLocation>
        <location evidence="1">Membrane</location>
        <topology evidence="1">Multi-pass membrane protein</topology>
    </subcellularLocation>
</comment>
<keyword evidence="2 6" id="KW-0812">Transmembrane</keyword>
<sequence>MRQPYPAARGPGTNAGRRPLDGVTEARDRKAVSDMHGRRVQVDPFTSANPYEVDPFAQQPTPAQPPAPFVARTPVPADHPLLGVPRNPHITPATAAAAEALGYDPEAVNAPLIRRLGALFVDGAIYAGLLAVLLVLLGVFGPPDAWAAGAVAALFAGPAGFYGYRAMGDAIFEGSPGKHAMGLRMGGPNGLPVSGGDGLRRNLWILPSMVPGLGWIVSLAMMGWIGLSAGSDPLGRGGHERAVGTRVTEKD</sequence>
<dbReference type="Proteomes" id="UP000235363">
    <property type="component" value="Unassembled WGS sequence"/>
</dbReference>
<dbReference type="GO" id="GO:0016020">
    <property type="term" value="C:membrane"/>
    <property type="evidence" value="ECO:0007669"/>
    <property type="project" value="UniProtKB-SubCell"/>
</dbReference>
<evidence type="ECO:0000259" key="7">
    <source>
        <dbReference type="Pfam" id="PF06271"/>
    </source>
</evidence>
<dbReference type="EMBL" id="PNHF01000017">
    <property type="protein sequence ID" value="PMC61984.1"/>
    <property type="molecule type" value="Genomic_DNA"/>
</dbReference>
<feature type="transmembrane region" description="Helical" evidence="6">
    <location>
        <begin position="146"/>
        <end position="164"/>
    </location>
</feature>
<feature type="region of interest" description="Disordered" evidence="5">
    <location>
        <begin position="1"/>
        <end position="41"/>
    </location>
</feature>
<keyword evidence="3 6" id="KW-1133">Transmembrane helix</keyword>
<evidence type="ECO:0000256" key="6">
    <source>
        <dbReference type="SAM" id="Phobius"/>
    </source>
</evidence>
<evidence type="ECO:0000256" key="2">
    <source>
        <dbReference type="ARBA" id="ARBA00022692"/>
    </source>
</evidence>
<evidence type="ECO:0000256" key="1">
    <source>
        <dbReference type="ARBA" id="ARBA00004141"/>
    </source>
</evidence>
<evidence type="ECO:0000256" key="4">
    <source>
        <dbReference type="ARBA" id="ARBA00023136"/>
    </source>
</evidence>
<evidence type="ECO:0000256" key="5">
    <source>
        <dbReference type="SAM" id="MobiDB-lite"/>
    </source>
</evidence>
<protein>
    <submittedName>
        <fullName evidence="8">RDD family protein</fullName>
    </submittedName>
</protein>
<evidence type="ECO:0000313" key="8">
    <source>
        <dbReference type="EMBL" id="PMC61984.1"/>
    </source>
</evidence>
<feature type="region of interest" description="Disordered" evidence="5">
    <location>
        <begin position="46"/>
        <end position="65"/>
    </location>
</feature>
<reference evidence="8 9" key="1">
    <citation type="submission" date="2017-09" db="EMBL/GenBank/DDBJ databases">
        <title>Bacterial strain isolated from the female urinary microbiota.</title>
        <authorList>
            <person name="Thomas-White K."/>
            <person name="Kumar N."/>
            <person name="Forster S."/>
            <person name="Putonti C."/>
            <person name="Lawley T."/>
            <person name="Wolfe A.J."/>
        </authorList>
    </citation>
    <scope>NUCLEOTIDE SEQUENCE [LARGE SCALE GENOMIC DNA]</scope>
    <source>
        <strain evidence="8 9">UMB0908</strain>
    </source>
</reference>
<proteinExistence type="predicted"/>
<dbReference type="Pfam" id="PF06271">
    <property type="entry name" value="RDD"/>
    <property type="match status" value="1"/>
</dbReference>
<feature type="compositionally biased region" description="Basic and acidic residues" evidence="5">
    <location>
        <begin position="18"/>
        <end position="41"/>
    </location>
</feature>
<accession>A0A2N6SY42</accession>
<organism evidence="8 9">
    <name type="scientific">Corynebacterium xerosis</name>
    <dbReference type="NCBI Taxonomy" id="1725"/>
    <lineage>
        <taxon>Bacteria</taxon>
        <taxon>Bacillati</taxon>
        <taxon>Actinomycetota</taxon>
        <taxon>Actinomycetes</taxon>
        <taxon>Mycobacteriales</taxon>
        <taxon>Corynebacteriaceae</taxon>
        <taxon>Corynebacterium</taxon>
    </lineage>
</organism>
<feature type="transmembrane region" description="Helical" evidence="6">
    <location>
        <begin position="203"/>
        <end position="227"/>
    </location>
</feature>
<keyword evidence="4 6" id="KW-0472">Membrane</keyword>
<gene>
    <name evidence="8" type="ORF">CJ204_07915</name>
</gene>
<feature type="domain" description="RDD" evidence="7">
    <location>
        <begin position="110"/>
        <end position="239"/>
    </location>
</feature>
<evidence type="ECO:0000256" key="3">
    <source>
        <dbReference type="ARBA" id="ARBA00022989"/>
    </source>
</evidence>